<organism evidence="1 2">
    <name type="scientific">Echinococcus canadensis</name>
    <dbReference type="NCBI Taxonomy" id="519352"/>
    <lineage>
        <taxon>Eukaryota</taxon>
        <taxon>Metazoa</taxon>
        <taxon>Spiralia</taxon>
        <taxon>Lophotrochozoa</taxon>
        <taxon>Platyhelminthes</taxon>
        <taxon>Cestoda</taxon>
        <taxon>Eucestoda</taxon>
        <taxon>Cyclophyllidea</taxon>
        <taxon>Taeniidae</taxon>
        <taxon>Echinococcus</taxon>
        <taxon>Echinococcus canadensis group</taxon>
    </lineage>
</organism>
<dbReference type="WBParaSite" id="maker-E.canG7_contigs_1564-snap-gene-0.1-mRNA-1">
    <property type="protein sequence ID" value="maker-E.canG7_contigs_1564-snap-gene-0.1-mRNA-1"/>
    <property type="gene ID" value="EcG7_09790"/>
</dbReference>
<dbReference type="Proteomes" id="UP000887562">
    <property type="component" value="Unplaced"/>
</dbReference>
<evidence type="ECO:0000313" key="2">
    <source>
        <dbReference type="WBParaSite" id="maker-E.canG7_contigs_1564-snap-gene-0.1-mRNA-1"/>
    </source>
</evidence>
<accession>A0A915EX67</accession>
<keyword evidence="1" id="KW-1185">Reference proteome</keyword>
<name>A0A915EX67_9CEST</name>
<sequence>MPSGTTDLYASHLLFRWNKGKIGLKRVSEKGKIFKNLSKKVTFVDKEDLQCVGLFCGGQEGDQNPMI</sequence>
<proteinExistence type="predicted"/>
<dbReference type="AlphaFoldDB" id="A0A915EX67"/>
<reference evidence="2" key="1">
    <citation type="submission" date="2022-11" db="UniProtKB">
        <authorList>
            <consortium name="WormBaseParasite"/>
        </authorList>
    </citation>
    <scope>IDENTIFICATION</scope>
</reference>
<evidence type="ECO:0000313" key="1">
    <source>
        <dbReference type="Proteomes" id="UP000887562"/>
    </source>
</evidence>
<protein>
    <submittedName>
        <fullName evidence="2">Uncharacterized protein</fullName>
    </submittedName>
</protein>